<evidence type="ECO:0000313" key="1">
    <source>
        <dbReference type="EMBL" id="SBO91121.1"/>
    </source>
</evidence>
<reference evidence="1" key="1">
    <citation type="submission" date="2016-04" db="EMBL/GenBank/DDBJ databases">
        <authorList>
            <person name="Evans L.H."/>
            <person name="Alamgir A."/>
            <person name="Owens N."/>
            <person name="Weber N.D."/>
            <person name="Virtaneva K."/>
            <person name="Barbian K."/>
            <person name="Babar A."/>
            <person name="Rosenke K."/>
        </authorList>
    </citation>
    <scope>NUCLEOTIDE SEQUENCE</scope>
    <source>
        <strain evidence="1">Nono1</strain>
    </source>
</reference>
<accession>A0A1M4DX57</accession>
<dbReference type="EMBL" id="LT559118">
    <property type="protein sequence ID" value="SBO91121.1"/>
    <property type="molecule type" value="Genomic_DNA"/>
</dbReference>
<organism evidence="1">
    <name type="scientific">Nonomuraea gerenzanensis</name>
    <dbReference type="NCBI Taxonomy" id="93944"/>
    <lineage>
        <taxon>Bacteria</taxon>
        <taxon>Bacillati</taxon>
        <taxon>Actinomycetota</taxon>
        <taxon>Actinomycetes</taxon>
        <taxon>Streptosporangiales</taxon>
        <taxon>Streptosporangiaceae</taxon>
        <taxon>Nonomuraea</taxon>
    </lineage>
</organism>
<dbReference type="AlphaFoldDB" id="A0A1M4DX57"/>
<sequence>MSGPDGPTVSLCTGVFKRCPQPSGTRVHILWTWGPRWKSGLWIGG</sequence>
<name>A0A1M4DX57_9ACTN</name>
<proteinExistence type="predicted"/>
<protein>
    <submittedName>
        <fullName evidence="1">Uncharacterized protein</fullName>
    </submittedName>
</protein>
<gene>
    <name evidence="1" type="ORF">BN4615_P635</name>
</gene>